<name>A0A0M3QF50_9BACT</name>
<dbReference type="EMBL" id="CP010802">
    <property type="protein sequence ID" value="ALC15463.1"/>
    <property type="molecule type" value="Genomic_DNA"/>
</dbReference>
<dbReference type="PATRIC" id="fig|1603606.3.peg.735"/>
<dbReference type="Proteomes" id="UP000057158">
    <property type="component" value="Chromosome"/>
</dbReference>
<dbReference type="OrthoDB" id="5397821at2"/>
<dbReference type="KEGG" id="des:DSOUD_0675"/>
<evidence type="ECO:0000313" key="2">
    <source>
        <dbReference type="Proteomes" id="UP000057158"/>
    </source>
</evidence>
<dbReference type="AlphaFoldDB" id="A0A0M3QF50"/>
<protein>
    <recommendedName>
        <fullName evidence="3">CopG family transcriptional regulator</fullName>
    </recommendedName>
</protein>
<organism evidence="1 2">
    <name type="scientific">Desulfuromonas soudanensis</name>
    <dbReference type="NCBI Taxonomy" id="1603606"/>
    <lineage>
        <taxon>Bacteria</taxon>
        <taxon>Pseudomonadati</taxon>
        <taxon>Thermodesulfobacteriota</taxon>
        <taxon>Desulfuromonadia</taxon>
        <taxon>Desulfuromonadales</taxon>
        <taxon>Desulfuromonadaceae</taxon>
        <taxon>Desulfuromonas</taxon>
    </lineage>
</organism>
<gene>
    <name evidence="1" type="ORF">DSOUD_0675</name>
</gene>
<evidence type="ECO:0008006" key="3">
    <source>
        <dbReference type="Google" id="ProtNLM"/>
    </source>
</evidence>
<sequence>MESKRATVYFDPDLHQALRLKSVATNHSISDLVNQAVRYALAEDADDFEAFQLRENEPLLQFDDFLKELKSSGNL</sequence>
<evidence type="ECO:0000313" key="1">
    <source>
        <dbReference type="EMBL" id="ALC15463.1"/>
    </source>
</evidence>
<accession>A0A0M3QF50</accession>
<dbReference type="STRING" id="1603606.DSOUD_0675"/>
<reference evidence="1 2" key="1">
    <citation type="submission" date="2015-07" db="EMBL/GenBank/DDBJ databases">
        <title>Isolation and Genomic Characterization of a Novel Halophilic Metal-Reducing Deltaproteobacterium from the Deep Subsurface.</title>
        <authorList>
            <person name="Badalamenti J.P."/>
            <person name="Summers Z.M."/>
            <person name="Gralnick J.A."/>
            <person name="Bond D.R."/>
        </authorList>
    </citation>
    <scope>NUCLEOTIDE SEQUENCE [LARGE SCALE GENOMIC DNA]</scope>
    <source>
        <strain evidence="1 2">WTL</strain>
    </source>
</reference>
<dbReference type="GO" id="GO:0006355">
    <property type="term" value="P:regulation of DNA-templated transcription"/>
    <property type="evidence" value="ECO:0007669"/>
    <property type="project" value="InterPro"/>
</dbReference>
<proteinExistence type="predicted"/>
<dbReference type="SUPFAM" id="SSF47598">
    <property type="entry name" value="Ribbon-helix-helix"/>
    <property type="match status" value="1"/>
</dbReference>
<dbReference type="RefSeq" id="WP_053549668.1">
    <property type="nucleotide sequence ID" value="NZ_CP010802.1"/>
</dbReference>
<keyword evidence="2" id="KW-1185">Reference proteome</keyword>
<dbReference type="InterPro" id="IPR010985">
    <property type="entry name" value="Ribbon_hlx_hlx"/>
</dbReference>